<dbReference type="RefSeq" id="WP_149734157.1">
    <property type="nucleotide sequence ID" value="NZ_FQZD01000009.1"/>
</dbReference>
<dbReference type="EMBL" id="FQZD01000009">
    <property type="protein sequence ID" value="SHI91838.1"/>
    <property type="molecule type" value="Genomic_DNA"/>
</dbReference>
<keyword evidence="2" id="KW-1185">Reference proteome</keyword>
<dbReference type="PANTHER" id="PTHR28037">
    <property type="entry name" value="ALCOHOL O-ACETYLTRANSFERASE 1-RELATED"/>
    <property type="match status" value="1"/>
</dbReference>
<dbReference type="InterPro" id="IPR023213">
    <property type="entry name" value="CAT-like_dom_sf"/>
</dbReference>
<accession>A0A1M6F299</accession>
<proteinExistence type="predicted"/>
<protein>
    <submittedName>
        <fullName evidence="1">Uncharacterized protein, contains a NRPS condensation (Elongation) domain</fullName>
    </submittedName>
</protein>
<dbReference type="OrthoDB" id="7321121at2"/>
<gene>
    <name evidence="1" type="ORF">SAMN02745170_01342</name>
</gene>
<evidence type="ECO:0000313" key="1">
    <source>
        <dbReference type="EMBL" id="SHI91838.1"/>
    </source>
</evidence>
<dbReference type="PANTHER" id="PTHR28037:SF1">
    <property type="entry name" value="ALCOHOL O-ACETYLTRANSFERASE 1-RELATED"/>
    <property type="match status" value="1"/>
</dbReference>
<organism evidence="1 2">
    <name type="scientific">Propionispora hippei DSM 15287</name>
    <dbReference type="NCBI Taxonomy" id="1123003"/>
    <lineage>
        <taxon>Bacteria</taxon>
        <taxon>Bacillati</taxon>
        <taxon>Bacillota</taxon>
        <taxon>Negativicutes</taxon>
        <taxon>Selenomonadales</taxon>
        <taxon>Sporomusaceae</taxon>
        <taxon>Propionispora</taxon>
    </lineage>
</organism>
<dbReference type="Gene3D" id="3.30.559.10">
    <property type="entry name" value="Chloramphenicol acetyltransferase-like domain"/>
    <property type="match status" value="1"/>
</dbReference>
<dbReference type="Proteomes" id="UP000322917">
    <property type="component" value="Unassembled WGS sequence"/>
</dbReference>
<evidence type="ECO:0000313" key="2">
    <source>
        <dbReference type="Proteomes" id="UP000322917"/>
    </source>
</evidence>
<name>A0A1M6F299_9FIRM</name>
<sequence length="434" mass="49191">MEHGKRYPAVPQDIFNYLVGKYSANSQLSCVLRLTGRIDERLFEQVLRISLELEPILGCRLIEEDETAYWEWRDDLSQVQLCSVVETLEVEEELRSFIAQMVDFEKDCQIKARVFRAETDTICVMVNHACCDAGGLKEYMELLISIYDHLFKGSQYTVQPPVSYNRGQDEIFQLPKVIAKINTMMNRKEAPTDPGDTVAIPCTLGESINQTVVSRQISPLQFRRLKQYARNNEATINDVCLAALSRSLSKIAKIDNELISLCFTSDLRTYLPEKRTNSIYNLSGMNPIRIHQKLTESFHATLAGVLSETKKVKNDCPGIDMALYFQTLGQVSFKKAESQFEQFIAEKVKLEYCNPWLSNVGVLAKERIHLGSVAVEDYYMIGSGCYSPGFMMIASTYNDTLTLSTNFFESTLAQSTVEQLMDLMVSDMAIFAEG</sequence>
<dbReference type="Gene3D" id="3.30.559.30">
    <property type="entry name" value="Nonribosomal peptide synthetase, condensation domain"/>
    <property type="match status" value="1"/>
</dbReference>
<dbReference type="SUPFAM" id="SSF52777">
    <property type="entry name" value="CoA-dependent acyltransferases"/>
    <property type="match status" value="2"/>
</dbReference>
<reference evidence="1 2" key="1">
    <citation type="submission" date="2016-11" db="EMBL/GenBank/DDBJ databases">
        <authorList>
            <person name="Varghese N."/>
            <person name="Submissions S."/>
        </authorList>
    </citation>
    <scope>NUCLEOTIDE SEQUENCE [LARGE SCALE GENOMIC DNA]</scope>
    <source>
        <strain evidence="1 2">DSM 15287</strain>
    </source>
</reference>
<dbReference type="AlphaFoldDB" id="A0A1M6F299"/>
<dbReference type="InterPro" id="IPR052058">
    <property type="entry name" value="Alcohol_O-acetyltransferase"/>
</dbReference>